<evidence type="ECO:0000256" key="1">
    <source>
        <dbReference type="SAM" id="MobiDB-lite"/>
    </source>
</evidence>
<dbReference type="InterPro" id="IPR056303">
    <property type="entry name" value="AMIN-like"/>
</dbReference>
<protein>
    <recommendedName>
        <fullName evidence="3">AMIN-like domain-containing protein</fullName>
    </recommendedName>
</protein>
<dbReference type="AlphaFoldDB" id="A0A402DVQ5"/>
<feature type="compositionally biased region" description="Low complexity" evidence="1">
    <location>
        <begin position="42"/>
        <end position="67"/>
    </location>
</feature>
<feature type="region of interest" description="Disordered" evidence="1">
    <location>
        <begin position="24"/>
        <end position="92"/>
    </location>
</feature>
<organism evidence="4 5">
    <name type="scientific">Cellulomonas biazotea</name>
    <dbReference type="NCBI Taxonomy" id="1709"/>
    <lineage>
        <taxon>Bacteria</taxon>
        <taxon>Bacillati</taxon>
        <taxon>Actinomycetota</taxon>
        <taxon>Actinomycetes</taxon>
        <taxon>Micrococcales</taxon>
        <taxon>Cellulomonadaceae</taxon>
        <taxon>Cellulomonas</taxon>
    </lineage>
</organism>
<accession>A0A402DVQ5</accession>
<proteinExistence type="predicted"/>
<reference evidence="4 5" key="1">
    <citation type="submission" date="2019-01" db="EMBL/GenBank/DDBJ databases">
        <title>Draft genome sequence of Cellulomonas takizawaensis strain TKZ-21.</title>
        <authorList>
            <person name="Yamamura H."/>
            <person name="Hayashi T."/>
            <person name="Hamada M."/>
            <person name="Serisawa Y."/>
            <person name="Matsuyama K."/>
            <person name="Nakagawa Y."/>
            <person name="Otoguro M."/>
            <person name="Yanagida F."/>
            <person name="Hayakawa M."/>
        </authorList>
    </citation>
    <scope>NUCLEOTIDE SEQUENCE [LARGE SCALE GENOMIC DNA]</scope>
    <source>
        <strain evidence="4 5">NBRC12680</strain>
    </source>
</reference>
<feature type="domain" description="AMIN-like" evidence="3">
    <location>
        <begin position="94"/>
        <end position="218"/>
    </location>
</feature>
<keyword evidence="5" id="KW-1185">Reference proteome</keyword>
<dbReference type="EMBL" id="BIMR01000343">
    <property type="protein sequence ID" value="GCE78229.1"/>
    <property type="molecule type" value="Genomic_DNA"/>
</dbReference>
<feature type="chain" id="PRO_5019546824" description="AMIN-like domain-containing protein" evidence="2">
    <location>
        <begin position="28"/>
        <end position="219"/>
    </location>
</feature>
<dbReference type="Pfam" id="PF24837">
    <property type="entry name" value="AMIN-like"/>
    <property type="match status" value="1"/>
</dbReference>
<dbReference type="RefSeq" id="WP_165446847.1">
    <property type="nucleotide sequence ID" value="NZ_BIMR01000343.1"/>
</dbReference>
<keyword evidence="2" id="KW-0732">Signal</keyword>
<feature type="compositionally biased region" description="Gly residues" evidence="1">
    <location>
        <begin position="26"/>
        <end position="41"/>
    </location>
</feature>
<evidence type="ECO:0000313" key="4">
    <source>
        <dbReference type="EMBL" id="GCE78229.1"/>
    </source>
</evidence>
<gene>
    <name evidence="4" type="ORF">CBZ_32850</name>
</gene>
<evidence type="ECO:0000259" key="3">
    <source>
        <dbReference type="Pfam" id="PF24837"/>
    </source>
</evidence>
<dbReference type="PROSITE" id="PS51257">
    <property type="entry name" value="PROKAR_LIPOPROTEIN"/>
    <property type="match status" value="1"/>
</dbReference>
<feature type="signal peptide" evidence="2">
    <location>
        <begin position="1"/>
        <end position="27"/>
    </location>
</feature>
<dbReference type="Proteomes" id="UP000289954">
    <property type="component" value="Unassembled WGS sequence"/>
</dbReference>
<comment type="caution">
    <text evidence="4">The sequence shown here is derived from an EMBL/GenBank/DDBJ whole genome shotgun (WGS) entry which is preliminary data.</text>
</comment>
<name>A0A402DVQ5_9CELL</name>
<evidence type="ECO:0000256" key="2">
    <source>
        <dbReference type="SAM" id="SignalP"/>
    </source>
</evidence>
<evidence type="ECO:0000313" key="5">
    <source>
        <dbReference type="Proteomes" id="UP000289954"/>
    </source>
</evidence>
<sequence>MTRTGTRASLTSLALAAALLAACGQGAAGGQGSSDGQGGDATPGTSASSPAASPAPEPAASTPTTAAPDDEDPLGDFSPPATELTAEPSGERVTVVDVRVGTHDGYDRVVYEVAGGGIPGWRVTYVDQAVQDGSGEPVEVAGDAVLDVWLTGTGYPQDTGQEEFAQDAGPRQGTVVEVTRPLTFEGMTQSVVGVDGAHRPFRVFVLQDPVRVVVDVQQG</sequence>